<sequence>MEQDLLVITNLKNELIYQYCAADKEDKKTQLLLLAYASLDIFKEVRAEQTQYFYYSIDKFMYHNVSLLLMPSGYKIVFVHEWKDRDWVFGLLKTIHSIFLKVSSFL</sequence>
<dbReference type="GO" id="GO:0006888">
    <property type="term" value="P:endoplasmic reticulum to Golgi vesicle-mediated transport"/>
    <property type="evidence" value="ECO:0007669"/>
    <property type="project" value="InterPro"/>
</dbReference>
<evidence type="ECO:0008006" key="3">
    <source>
        <dbReference type="Google" id="ProtNLM"/>
    </source>
</evidence>
<dbReference type="Proteomes" id="UP000011081">
    <property type="component" value="Unassembled WGS sequence"/>
</dbReference>
<keyword evidence="2" id="KW-1185">Reference proteome</keyword>
<protein>
    <recommendedName>
        <fullName evidence="3">Trafficking protein particle complex subunit</fullName>
    </recommendedName>
</protein>
<gene>
    <name evidence="1" type="ORF">VCUG_00092</name>
</gene>
<dbReference type="OMA" id="PEYINFG"/>
<dbReference type="SUPFAM" id="SSF64356">
    <property type="entry name" value="SNARE-like"/>
    <property type="match status" value="1"/>
</dbReference>
<evidence type="ECO:0000313" key="1">
    <source>
        <dbReference type="EMBL" id="ELA48483.1"/>
    </source>
</evidence>
<accession>L2GYX9</accession>
<name>L2GYX9_VAVCU</name>
<dbReference type="GeneID" id="19877983"/>
<dbReference type="InterPro" id="IPR011012">
    <property type="entry name" value="Longin-like_dom_sf"/>
</dbReference>
<dbReference type="EMBL" id="GL877404">
    <property type="protein sequence ID" value="ELA48483.1"/>
    <property type="molecule type" value="Genomic_DNA"/>
</dbReference>
<dbReference type="Pfam" id="PF04628">
    <property type="entry name" value="Sedlin_N"/>
    <property type="match status" value="1"/>
</dbReference>
<dbReference type="VEuPathDB" id="MicrosporidiaDB:VCUG_00092"/>
<proteinExistence type="predicted"/>
<dbReference type="HOGENOM" id="CLU_2225193_0_0_1"/>
<dbReference type="RefSeq" id="XP_008073112.1">
    <property type="nucleotide sequence ID" value="XM_008074921.1"/>
</dbReference>
<evidence type="ECO:0000313" key="2">
    <source>
        <dbReference type="Proteomes" id="UP000011081"/>
    </source>
</evidence>
<dbReference type="OrthoDB" id="2191898at2759"/>
<dbReference type="InParanoid" id="L2GYX9"/>
<organism evidence="1 2">
    <name type="scientific">Vavraia culicis (isolate floridensis)</name>
    <name type="common">Microsporidian parasite</name>
    <dbReference type="NCBI Taxonomy" id="948595"/>
    <lineage>
        <taxon>Eukaryota</taxon>
        <taxon>Fungi</taxon>
        <taxon>Fungi incertae sedis</taxon>
        <taxon>Microsporidia</taxon>
        <taxon>Pleistophoridae</taxon>
        <taxon>Vavraia</taxon>
    </lineage>
</organism>
<dbReference type="AlphaFoldDB" id="L2GYX9"/>
<dbReference type="GO" id="GO:0005737">
    <property type="term" value="C:cytoplasm"/>
    <property type="evidence" value="ECO:0007669"/>
    <property type="project" value="GOC"/>
</dbReference>
<dbReference type="Gene3D" id="3.30.450.70">
    <property type="match status" value="1"/>
</dbReference>
<reference evidence="2" key="1">
    <citation type="submission" date="2011-03" db="EMBL/GenBank/DDBJ databases">
        <title>The genome sequence of Vavraia culicis strain floridensis.</title>
        <authorList>
            <consortium name="The Broad Institute Genome Sequencing Platform"/>
            <person name="Cuomo C."/>
            <person name="Becnel J."/>
            <person name="Sanscrainte N."/>
            <person name="Young S.K."/>
            <person name="Zeng Q."/>
            <person name="Gargeya S."/>
            <person name="Fitzgerald M."/>
            <person name="Haas B."/>
            <person name="Abouelleil A."/>
            <person name="Alvarado L."/>
            <person name="Arachchi H.M."/>
            <person name="Berlin A."/>
            <person name="Chapman S.B."/>
            <person name="Gearin G."/>
            <person name="Goldberg J."/>
            <person name="Griggs A."/>
            <person name="Gujja S."/>
            <person name="Hansen M."/>
            <person name="Heiman D."/>
            <person name="Howarth C."/>
            <person name="Larimer J."/>
            <person name="Lui A."/>
            <person name="MacDonald P.J.P."/>
            <person name="McCowen C."/>
            <person name="Montmayeur A."/>
            <person name="Murphy C."/>
            <person name="Neiman D."/>
            <person name="Pearson M."/>
            <person name="Priest M."/>
            <person name="Roberts A."/>
            <person name="Saif S."/>
            <person name="Shea T."/>
            <person name="Sisk P."/>
            <person name="Stolte C."/>
            <person name="Sykes S."/>
            <person name="Wortman J."/>
            <person name="Nusbaum C."/>
            <person name="Birren B."/>
        </authorList>
    </citation>
    <scope>NUCLEOTIDE SEQUENCE [LARGE SCALE GENOMIC DNA]</scope>
    <source>
        <strain evidence="2">floridensis</strain>
    </source>
</reference>
<dbReference type="InterPro" id="IPR006722">
    <property type="entry name" value="Sedlin"/>
</dbReference>